<accession>A0A9P0CKM7</accession>
<dbReference type="EMBL" id="OV651827">
    <property type="protein sequence ID" value="CAH1103934.1"/>
    <property type="molecule type" value="Genomic_DNA"/>
</dbReference>
<evidence type="ECO:0000313" key="1">
    <source>
        <dbReference type="EMBL" id="CAH1103934.1"/>
    </source>
</evidence>
<dbReference type="Proteomes" id="UP001153636">
    <property type="component" value="Chromosome 15"/>
</dbReference>
<name>A0A9P0CKM7_9CUCU</name>
<evidence type="ECO:0000313" key="2">
    <source>
        <dbReference type="Proteomes" id="UP001153636"/>
    </source>
</evidence>
<organism evidence="1 2">
    <name type="scientific">Psylliodes chrysocephalus</name>
    <dbReference type="NCBI Taxonomy" id="3402493"/>
    <lineage>
        <taxon>Eukaryota</taxon>
        <taxon>Metazoa</taxon>
        <taxon>Ecdysozoa</taxon>
        <taxon>Arthropoda</taxon>
        <taxon>Hexapoda</taxon>
        <taxon>Insecta</taxon>
        <taxon>Pterygota</taxon>
        <taxon>Neoptera</taxon>
        <taxon>Endopterygota</taxon>
        <taxon>Coleoptera</taxon>
        <taxon>Polyphaga</taxon>
        <taxon>Cucujiformia</taxon>
        <taxon>Chrysomeloidea</taxon>
        <taxon>Chrysomelidae</taxon>
        <taxon>Galerucinae</taxon>
        <taxon>Alticini</taxon>
        <taxon>Psylliodes</taxon>
    </lineage>
</organism>
<protein>
    <submittedName>
        <fullName evidence="1">Uncharacterized protein</fullName>
    </submittedName>
</protein>
<dbReference type="OrthoDB" id="6783232at2759"/>
<proteinExistence type="predicted"/>
<keyword evidence="2" id="KW-1185">Reference proteome</keyword>
<reference evidence="1" key="1">
    <citation type="submission" date="2022-01" db="EMBL/GenBank/DDBJ databases">
        <authorList>
            <person name="King R."/>
        </authorList>
    </citation>
    <scope>NUCLEOTIDE SEQUENCE</scope>
</reference>
<gene>
    <name evidence="1" type="ORF">PSYICH_LOCUS4826</name>
</gene>
<sequence length="162" mass="18597">MTDVKSRIPILSDERGKGLDRELRRCYNGNIRYNIQTISKPAAHLEGVVEDIVALTSNFTLNDYVIIIAGTNNFREKRYPSVKFIYNRLKSINTNIIFTTAPRNAMDYNVKQCVNNFNNIPKINKYLQGKVAMVNILENRGELVSKNIICKKIIAEMEKVKI</sequence>
<dbReference type="AlphaFoldDB" id="A0A9P0CKM7"/>